<evidence type="ECO:0008006" key="4">
    <source>
        <dbReference type="Google" id="ProtNLM"/>
    </source>
</evidence>
<evidence type="ECO:0000256" key="1">
    <source>
        <dbReference type="SAM" id="MobiDB-lite"/>
    </source>
</evidence>
<dbReference type="OMA" id="WSKLNKQ"/>
<dbReference type="Pfam" id="PF13376">
    <property type="entry name" value="OmdA"/>
    <property type="match status" value="1"/>
</dbReference>
<accession>M7STC2</accession>
<dbReference type="STRING" id="1287681.M7STC2"/>
<dbReference type="Proteomes" id="UP000012174">
    <property type="component" value="Unassembled WGS sequence"/>
</dbReference>
<evidence type="ECO:0000313" key="2">
    <source>
        <dbReference type="EMBL" id="EMR67507.1"/>
    </source>
</evidence>
<feature type="region of interest" description="Disordered" evidence="1">
    <location>
        <begin position="190"/>
        <end position="258"/>
    </location>
</feature>
<evidence type="ECO:0000313" key="3">
    <source>
        <dbReference type="Proteomes" id="UP000012174"/>
    </source>
</evidence>
<sequence length="258" mass="28222">MPAELPILTIADAVAWSHWLTRSAETSRGVWLTLAKKGTTSPTSLTYAQALDEALCHGWIDGQASKRDEATYAQRFTPRTAKSSWSQRNVAHAARLESEGRMTVLGRRAIDAAKADGRWDAAYAGSATAELPLEFLAAAAMVPEAQALLEGLSSQNRFIIYHRINALKTQAGRQKRIKAFVDMLARGETPYPQKMSTEPKQTQKQTQKTTAKPVPVNGKSTSRVSKRVVAPSAESGPTGRDGSMRRSARLRKVMESLD</sequence>
<dbReference type="EMBL" id="KB706415">
    <property type="protein sequence ID" value="EMR67507.1"/>
    <property type="molecule type" value="Genomic_DNA"/>
</dbReference>
<feature type="compositionally biased region" description="Low complexity" evidence="1">
    <location>
        <begin position="200"/>
        <end position="212"/>
    </location>
</feature>
<dbReference type="KEGG" id="ela:UCREL1_5485"/>
<keyword evidence="3" id="KW-1185">Reference proteome</keyword>
<dbReference type="AlphaFoldDB" id="M7STC2"/>
<proteinExistence type="predicted"/>
<name>M7STC2_EUTLA</name>
<dbReference type="HOGENOM" id="CLU_076645_1_0_1"/>
<organism evidence="2 3">
    <name type="scientific">Eutypa lata (strain UCR-EL1)</name>
    <name type="common">Grapevine dieback disease fungus</name>
    <name type="synonym">Eutypa armeniacae</name>
    <dbReference type="NCBI Taxonomy" id="1287681"/>
    <lineage>
        <taxon>Eukaryota</taxon>
        <taxon>Fungi</taxon>
        <taxon>Dikarya</taxon>
        <taxon>Ascomycota</taxon>
        <taxon>Pezizomycotina</taxon>
        <taxon>Sordariomycetes</taxon>
        <taxon>Xylariomycetidae</taxon>
        <taxon>Xylariales</taxon>
        <taxon>Diatrypaceae</taxon>
        <taxon>Eutypa</taxon>
    </lineage>
</organism>
<gene>
    <name evidence="2" type="ORF">UCREL1_5485</name>
</gene>
<reference evidence="3" key="1">
    <citation type="journal article" date="2013" name="Genome Announc.">
        <title>Draft genome sequence of the grapevine dieback fungus Eutypa lata UCR-EL1.</title>
        <authorList>
            <person name="Blanco-Ulate B."/>
            <person name="Rolshausen P.E."/>
            <person name="Cantu D."/>
        </authorList>
    </citation>
    <scope>NUCLEOTIDE SEQUENCE [LARGE SCALE GENOMIC DNA]</scope>
    <source>
        <strain evidence="3">UCR-EL1</strain>
    </source>
</reference>
<protein>
    <recommendedName>
        <fullName evidence="4">Bacteriocin-protection protein</fullName>
    </recommendedName>
</protein>
<dbReference type="OrthoDB" id="10263401at2759"/>
<dbReference type="eggNOG" id="ENOG502SA7D">
    <property type="taxonomic scope" value="Eukaryota"/>
</dbReference>